<dbReference type="Proteomes" id="UP000032266">
    <property type="component" value="Chromosome"/>
</dbReference>
<dbReference type="HOGENOM" id="CLU_3168658_0_0_6"/>
<name>A0A0C5VKC3_9GAMM</name>
<dbReference type="KEGG" id="gsn:YC6258_02678"/>
<accession>A0A0C5VKC3</accession>
<evidence type="ECO:0000313" key="2">
    <source>
        <dbReference type="Proteomes" id="UP000032266"/>
    </source>
</evidence>
<keyword evidence="2" id="KW-1185">Reference proteome</keyword>
<reference evidence="1 2" key="1">
    <citation type="submission" date="2014-01" db="EMBL/GenBank/DDBJ databases">
        <title>Full genme sequencing of cellulolytic bacterium Gynuella sunshinyii YC6258T gen. nov., sp. nov.</title>
        <authorList>
            <person name="Khan H."/>
            <person name="Chung E.J."/>
            <person name="Chung Y.R."/>
        </authorList>
    </citation>
    <scope>NUCLEOTIDE SEQUENCE [LARGE SCALE GENOMIC DNA]</scope>
    <source>
        <strain evidence="1 2">YC6258</strain>
    </source>
</reference>
<proteinExistence type="predicted"/>
<organism evidence="1 2">
    <name type="scientific">Gynuella sunshinyii YC6258</name>
    <dbReference type="NCBI Taxonomy" id="1445510"/>
    <lineage>
        <taxon>Bacteria</taxon>
        <taxon>Pseudomonadati</taxon>
        <taxon>Pseudomonadota</taxon>
        <taxon>Gammaproteobacteria</taxon>
        <taxon>Oceanospirillales</taxon>
        <taxon>Saccharospirillaceae</taxon>
        <taxon>Gynuella</taxon>
    </lineage>
</organism>
<dbReference type="STRING" id="1445510.YC6258_02678"/>
<dbReference type="AlphaFoldDB" id="A0A0C5VKC3"/>
<dbReference type="EMBL" id="CP007142">
    <property type="protein sequence ID" value="AJQ94716.1"/>
    <property type="molecule type" value="Genomic_DNA"/>
</dbReference>
<sequence length="47" mass="5320">MTCDGLTHYQPVTHESQPASKKNTTIGFGFIIGEYHTNLCSTRFSYH</sequence>
<evidence type="ECO:0000313" key="1">
    <source>
        <dbReference type="EMBL" id="AJQ94716.1"/>
    </source>
</evidence>
<protein>
    <submittedName>
        <fullName evidence="1">Uncharacterized protein</fullName>
    </submittedName>
</protein>
<gene>
    <name evidence="1" type="ORF">YC6258_02678</name>
</gene>